<dbReference type="PANTHER" id="PTHR12169:SF2">
    <property type="entry name" value="AFG1P"/>
    <property type="match status" value="1"/>
</dbReference>
<dbReference type="Gene3D" id="3.40.50.300">
    <property type="entry name" value="P-loop containing nucleotide triphosphate hydrolases"/>
    <property type="match status" value="1"/>
</dbReference>
<evidence type="ECO:0000259" key="5">
    <source>
        <dbReference type="SMART" id="SM00382"/>
    </source>
</evidence>
<evidence type="ECO:0000256" key="3">
    <source>
        <dbReference type="ARBA" id="ARBA00022840"/>
    </source>
</evidence>
<dbReference type="GO" id="GO:0005524">
    <property type="term" value="F:ATP binding"/>
    <property type="evidence" value="ECO:0007669"/>
    <property type="project" value="UniProtKB-KW"/>
</dbReference>
<feature type="region of interest" description="Disordered" evidence="4">
    <location>
        <begin position="633"/>
        <end position="657"/>
    </location>
</feature>
<feature type="compositionally biased region" description="Basic and acidic residues" evidence="4">
    <location>
        <begin position="641"/>
        <end position="657"/>
    </location>
</feature>
<keyword evidence="3" id="KW-0067">ATP-binding</keyword>
<dbReference type="CDD" id="cd00009">
    <property type="entry name" value="AAA"/>
    <property type="match status" value="1"/>
</dbReference>
<feature type="region of interest" description="Disordered" evidence="4">
    <location>
        <begin position="95"/>
        <end position="120"/>
    </location>
</feature>
<dbReference type="InterPro" id="IPR027417">
    <property type="entry name" value="P-loop_NTPase"/>
</dbReference>
<dbReference type="Pfam" id="PF03969">
    <property type="entry name" value="AFG1_ATPase"/>
    <property type="match status" value="2"/>
</dbReference>
<dbReference type="NCBIfam" id="NF040713">
    <property type="entry name" value="ZapE"/>
    <property type="match status" value="1"/>
</dbReference>
<evidence type="ECO:0000256" key="1">
    <source>
        <dbReference type="ARBA" id="ARBA00010322"/>
    </source>
</evidence>
<evidence type="ECO:0000256" key="4">
    <source>
        <dbReference type="SAM" id="MobiDB-lite"/>
    </source>
</evidence>
<dbReference type="Proteomes" id="UP001373714">
    <property type="component" value="Unassembled WGS sequence"/>
</dbReference>
<reference evidence="6 7" key="1">
    <citation type="submission" date="2019-10" db="EMBL/GenBank/DDBJ databases">
        <authorList>
            <person name="Palmer J.M."/>
        </authorList>
    </citation>
    <scope>NUCLEOTIDE SEQUENCE [LARGE SCALE GENOMIC DNA]</scope>
    <source>
        <strain evidence="6 7">TWF730</strain>
    </source>
</reference>
<keyword evidence="7" id="KW-1185">Reference proteome</keyword>
<dbReference type="InterPro" id="IPR005654">
    <property type="entry name" value="ATPase_AFG1-like"/>
</dbReference>
<evidence type="ECO:0000256" key="2">
    <source>
        <dbReference type="ARBA" id="ARBA00022741"/>
    </source>
</evidence>
<organism evidence="6 7">
    <name type="scientific">Orbilia blumenaviensis</name>
    <dbReference type="NCBI Taxonomy" id="1796055"/>
    <lineage>
        <taxon>Eukaryota</taxon>
        <taxon>Fungi</taxon>
        <taxon>Dikarya</taxon>
        <taxon>Ascomycota</taxon>
        <taxon>Pezizomycotina</taxon>
        <taxon>Orbiliomycetes</taxon>
        <taxon>Orbiliales</taxon>
        <taxon>Orbiliaceae</taxon>
        <taxon>Orbilia</taxon>
    </lineage>
</organism>
<dbReference type="GO" id="GO:0005739">
    <property type="term" value="C:mitochondrion"/>
    <property type="evidence" value="ECO:0007669"/>
    <property type="project" value="TreeGrafter"/>
</dbReference>
<dbReference type="InterPro" id="IPR003593">
    <property type="entry name" value="AAA+_ATPase"/>
</dbReference>
<accession>A0AAV9U3V6</accession>
<dbReference type="PANTHER" id="PTHR12169">
    <property type="entry name" value="ATPASE N2B"/>
    <property type="match status" value="1"/>
</dbReference>
<dbReference type="SMART" id="SM00382">
    <property type="entry name" value="AAA"/>
    <property type="match status" value="1"/>
</dbReference>
<keyword evidence="2" id="KW-0547">Nucleotide-binding</keyword>
<sequence>MKHLPRLSFPIPTYQHIPKDTLGLTITSPLHIYRNLVSTNIISADPNQHRAAIVIQNVYDRLLDYKPERYTDLKKRLDAVTNSLRALEDARRKSINGGAGGGLQKPRTTWRDSPYLPTSLQSPQAQSKALIRTFSRDEELLNITSPRGLLLSGNVGCGKSMLTDILAESLPVESKRRVHFDTFMLSIYGMLEDYRRMNVYSNDRDIGEGYSILHVAKEMVENSTVLILDEFQMPDKAAGKILKSLLNAFFMMGGVLIATSNRLPETLVSAEWRRKEEFGVFEEVLRRRCEVWDMKGGVDWRRRGGEGRIVQVPRNTIGLEEGRVVEVPKFYFLREGDMEEAWVDAVDKATNGMKGEWKEKDLVVYGREVSLKRTYNGVALFDFDELCVEVLGPADFITIASNFSTIIIDKVPILTSKSHRHEARRFITLLDAIYECRCKLLIRAEVPIENLFFPDAVEKDSSQEEDSIHLEAFAEAHQDLTVPFRPNVSLYEQLPEDPNDPLTWKRKRYTVADQDSDFKGKVDFTSVKKYTGEDEKFSFKRAVSRVWEVCGERWWDALSYSENESLAMVRVTHSPMSRSLRRWEGGSSEIEKDISNSTAEDDINTRHLRPEAPKFTPVHIWGVIDNWGKRAGRWGKGVNAYKDDDTRDKSSSTQSEK</sequence>
<gene>
    <name evidence="6" type="ORF">TWF730_004287</name>
</gene>
<dbReference type="EMBL" id="JAVHNS010000017">
    <property type="protein sequence ID" value="KAK6332627.1"/>
    <property type="molecule type" value="Genomic_DNA"/>
</dbReference>
<feature type="region of interest" description="Disordered" evidence="4">
    <location>
        <begin position="584"/>
        <end position="603"/>
    </location>
</feature>
<dbReference type="AlphaFoldDB" id="A0AAV9U3V6"/>
<comment type="similarity">
    <text evidence="1">Belongs to the AFG1 ATPase family.</text>
</comment>
<evidence type="ECO:0000313" key="6">
    <source>
        <dbReference type="EMBL" id="KAK6332627.1"/>
    </source>
</evidence>
<proteinExistence type="inferred from homology"/>
<comment type="caution">
    <text evidence="6">The sequence shown here is derived from an EMBL/GenBank/DDBJ whole genome shotgun (WGS) entry which is preliminary data.</text>
</comment>
<feature type="domain" description="AAA+ ATPase" evidence="5">
    <location>
        <begin position="145"/>
        <end position="298"/>
    </location>
</feature>
<dbReference type="SUPFAM" id="SSF52540">
    <property type="entry name" value="P-loop containing nucleoside triphosphate hydrolases"/>
    <property type="match status" value="1"/>
</dbReference>
<evidence type="ECO:0000313" key="7">
    <source>
        <dbReference type="Proteomes" id="UP001373714"/>
    </source>
</evidence>
<name>A0AAV9U3V6_9PEZI</name>
<dbReference type="GO" id="GO:0016887">
    <property type="term" value="F:ATP hydrolysis activity"/>
    <property type="evidence" value="ECO:0007669"/>
    <property type="project" value="InterPro"/>
</dbReference>
<protein>
    <recommendedName>
        <fullName evidence="5">AAA+ ATPase domain-containing protein</fullName>
    </recommendedName>
</protein>
<feature type="compositionally biased region" description="Basic and acidic residues" evidence="4">
    <location>
        <begin position="584"/>
        <end position="594"/>
    </location>
</feature>